<accession>A0ABQ4ZS68</accession>
<dbReference type="Proteomes" id="UP001151760">
    <property type="component" value="Unassembled WGS sequence"/>
</dbReference>
<proteinExistence type="predicted"/>
<evidence type="ECO:0000313" key="3">
    <source>
        <dbReference type="Proteomes" id="UP001151760"/>
    </source>
</evidence>
<reference evidence="2" key="1">
    <citation type="journal article" date="2022" name="Int. J. Mol. Sci.">
        <title>Draft Genome of Tanacetum Coccineum: Genomic Comparison of Closely Related Tanacetum-Family Plants.</title>
        <authorList>
            <person name="Yamashiro T."/>
            <person name="Shiraishi A."/>
            <person name="Nakayama K."/>
            <person name="Satake H."/>
        </authorList>
    </citation>
    <scope>NUCLEOTIDE SEQUENCE</scope>
</reference>
<dbReference type="EMBL" id="BQNB010011571">
    <property type="protein sequence ID" value="GJS92291.1"/>
    <property type="molecule type" value="Genomic_DNA"/>
</dbReference>
<keyword evidence="1" id="KW-0175">Coiled coil</keyword>
<evidence type="ECO:0000256" key="1">
    <source>
        <dbReference type="SAM" id="Coils"/>
    </source>
</evidence>
<protein>
    <submittedName>
        <fullName evidence="2">Uncharacterized protein</fullName>
    </submittedName>
</protein>
<evidence type="ECO:0000313" key="2">
    <source>
        <dbReference type="EMBL" id="GJS92291.1"/>
    </source>
</evidence>
<name>A0ABQ4ZS68_9ASTR</name>
<keyword evidence="3" id="KW-1185">Reference proteome</keyword>
<comment type="caution">
    <text evidence="2">The sequence shown here is derived from an EMBL/GenBank/DDBJ whole genome shotgun (WGS) entry which is preliminary data.</text>
</comment>
<reference evidence="2" key="2">
    <citation type="submission" date="2022-01" db="EMBL/GenBank/DDBJ databases">
        <authorList>
            <person name="Yamashiro T."/>
            <person name="Shiraishi A."/>
            <person name="Satake H."/>
            <person name="Nakayama K."/>
        </authorList>
    </citation>
    <scope>NUCLEOTIDE SEQUENCE</scope>
</reference>
<organism evidence="2 3">
    <name type="scientific">Tanacetum coccineum</name>
    <dbReference type="NCBI Taxonomy" id="301880"/>
    <lineage>
        <taxon>Eukaryota</taxon>
        <taxon>Viridiplantae</taxon>
        <taxon>Streptophyta</taxon>
        <taxon>Embryophyta</taxon>
        <taxon>Tracheophyta</taxon>
        <taxon>Spermatophyta</taxon>
        <taxon>Magnoliopsida</taxon>
        <taxon>eudicotyledons</taxon>
        <taxon>Gunneridae</taxon>
        <taxon>Pentapetalae</taxon>
        <taxon>asterids</taxon>
        <taxon>campanulids</taxon>
        <taxon>Asterales</taxon>
        <taxon>Asteraceae</taxon>
        <taxon>Asteroideae</taxon>
        <taxon>Anthemideae</taxon>
        <taxon>Anthemidinae</taxon>
        <taxon>Tanacetum</taxon>
    </lineage>
</organism>
<sequence length="476" mass="54709">MGDTIAQTRFKNVSKHSNDPLIARGNTLQSGEDSLKLNELMELCTNLQTRVLDLEKTKTTQAEEIVSLKRRVKKLEQKKRSRTHVLKRLYKVGLTAKVKSSRDEESLGEDASKQGRINAIDVDEDITLVNDQDDADMFDVNTLTGDEVLAEQEVATKDVNLTVDEVTLAQALAALKSLKPKVKANVVEEPSIPVSAASTKEKVQDKGKGIMVEPKKPLKKKDQISFDEQEAIRLQSEFDEEERLAREKYEANVALTEEWDDIQAKVDVDYQLAQRLQAEEQEQFTTEQKATLFKELLEQRRKHFAAKRAEEKRNKPPTKTQQKKTMITYLKNMEGWKHKDLKSKDFDSIKELFDKAFKRVNMFVDYRTDLVEAKVDDDQEAAKIKELMKIIPDEEEVAIDAIPLATKPPTIVDWKIHKEGKKNYYQIIRADGSSKMYLVFSHMLKSFDREDFETLWKLVKAKYGSTRPVEDLDLIL</sequence>
<gene>
    <name evidence="2" type="ORF">Tco_0774927</name>
</gene>
<feature type="coiled-coil region" evidence="1">
    <location>
        <begin position="37"/>
        <end position="78"/>
    </location>
</feature>